<comment type="caution">
    <text evidence="1">The sequence shown here is derived from an EMBL/GenBank/DDBJ whole genome shotgun (WGS) entry which is preliminary data.</text>
</comment>
<evidence type="ECO:0000313" key="2">
    <source>
        <dbReference type="Proteomes" id="UP000276133"/>
    </source>
</evidence>
<protein>
    <submittedName>
        <fullName evidence="1">Uncharacterized protein</fullName>
    </submittedName>
</protein>
<proteinExistence type="predicted"/>
<sequence>MSKFRFFLDIFYYILRKISKNNIVTPLYNKPFFHPELKKEILAARYCPGFFQLKKNIKVKTALIKLAQFDIAEKKEICYSHHD</sequence>
<dbReference type="Proteomes" id="UP000276133">
    <property type="component" value="Unassembled WGS sequence"/>
</dbReference>
<evidence type="ECO:0000313" key="1">
    <source>
        <dbReference type="EMBL" id="RNA34272.1"/>
    </source>
</evidence>
<keyword evidence="2" id="KW-1185">Reference proteome</keyword>
<accession>A0A3M7SES7</accession>
<organism evidence="1 2">
    <name type="scientific">Brachionus plicatilis</name>
    <name type="common">Marine rotifer</name>
    <name type="synonym">Brachionus muelleri</name>
    <dbReference type="NCBI Taxonomy" id="10195"/>
    <lineage>
        <taxon>Eukaryota</taxon>
        <taxon>Metazoa</taxon>
        <taxon>Spiralia</taxon>
        <taxon>Gnathifera</taxon>
        <taxon>Rotifera</taxon>
        <taxon>Eurotatoria</taxon>
        <taxon>Monogononta</taxon>
        <taxon>Pseudotrocha</taxon>
        <taxon>Ploima</taxon>
        <taxon>Brachionidae</taxon>
        <taxon>Brachionus</taxon>
    </lineage>
</organism>
<dbReference type="EMBL" id="REGN01001505">
    <property type="protein sequence ID" value="RNA34272.1"/>
    <property type="molecule type" value="Genomic_DNA"/>
</dbReference>
<gene>
    <name evidence="1" type="ORF">BpHYR1_022130</name>
</gene>
<reference evidence="1 2" key="1">
    <citation type="journal article" date="2018" name="Sci. Rep.">
        <title>Genomic signatures of local adaptation to the degree of environmental predictability in rotifers.</title>
        <authorList>
            <person name="Franch-Gras L."/>
            <person name="Hahn C."/>
            <person name="Garcia-Roger E.M."/>
            <person name="Carmona M.J."/>
            <person name="Serra M."/>
            <person name="Gomez A."/>
        </authorList>
    </citation>
    <scope>NUCLEOTIDE SEQUENCE [LARGE SCALE GENOMIC DNA]</scope>
    <source>
        <strain evidence="1">HYR1</strain>
    </source>
</reference>
<name>A0A3M7SES7_BRAPC</name>
<dbReference type="AlphaFoldDB" id="A0A3M7SES7"/>